<accession>A0ABD3W580</accession>
<sequence>MLDTLIQYESDLIETSEDSVSMTEIQRKQNVRSGLCCLDKVIRKLETVENVNLYGKSFYDCITSRVLINETLNQQWSQIFNTEDVEYFAVHVHKLKEEIVSKYLLMSSAQFRREFKQKVKARKEEAHRKQIQMRRDSKVKSSSSEAQVSSSSKQSQLSKDRSDYSSTSEQQESLHMLVKRKAEDCVIDSVCCDVCDTWHHYECIGLLGDEQELQEEEWTCPDCRFSGDVIK</sequence>
<dbReference type="Gene3D" id="3.30.40.10">
    <property type="entry name" value="Zinc/RING finger domain, C3HC4 (zinc finger)"/>
    <property type="match status" value="1"/>
</dbReference>
<dbReference type="AlphaFoldDB" id="A0ABD3W580"/>
<dbReference type="EMBL" id="JBJQND010000008">
    <property type="protein sequence ID" value="KAL3868680.1"/>
    <property type="molecule type" value="Genomic_DNA"/>
</dbReference>
<keyword evidence="2" id="KW-0863">Zinc-finger</keyword>
<evidence type="ECO:0000256" key="3">
    <source>
        <dbReference type="ARBA" id="ARBA00022833"/>
    </source>
</evidence>
<dbReference type="InterPro" id="IPR011011">
    <property type="entry name" value="Znf_FYVE_PHD"/>
</dbReference>
<dbReference type="Pfam" id="PF00628">
    <property type="entry name" value="PHD"/>
    <property type="match status" value="1"/>
</dbReference>
<feature type="domain" description="PHD-type" evidence="5">
    <location>
        <begin position="188"/>
        <end position="223"/>
    </location>
</feature>
<evidence type="ECO:0000256" key="2">
    <source>
        <dbReference type="ARBA" id="ARBA00022771"/>
    </source>
</evidence>
<evidence type="ECO:0000313" key="7">
    <source>
        <dbReference type="Proteomes" id="UP001634394"/>
    </source>
</evidence>
<protein>
    <recommendedName>
        <fullName evidence="5">PHD-type domain-containing protein</fullName>
    </recommendedName>
</protein>
<comment type="caution">
    <text evidence="6">The sequence shown here is derived from an EMBL/GenBank/DDBJ whole genome shotgun (WGS) entry which is preliminary data.</text>
</comment>
<evidence type="ECO:0000256" key="1">
    <source>
        <dbReference type="ARBA" id="ARBA00022723"/>
    </source>
</evidence>
<evidence type="ECO:0000259" key="5">
    <source>
        <dbReference type="Pfam" id="PF00628"/>
    </source>
</evidence>
<organism evidence="6 7">
    <name type="scientific">Sinanodonta woodiana</name>
    <name type="common">Chinese pond mussel</name>
    <name type="synonym">Anodonta woodiana</name>
    <dbReference type="NCBI Taxonomy" id="1069815"/>
    <lineage>
        <taxon>Eukaryota</taxon>
        <taxon>Metazoa</taxon>
        <taxon>Spiralia</taxon>
        <taxon>Lophotrochozoa</taxon>
        <taxon>Mollusca</taxon>
        <taxon>Bivalvia</taxon>
        <taxon>Autobranchia</taxon>
        <taxon>Heteroconchia</taxon>
        <taxon>Palaeoheterodonta</taxon>
        <taxon>Unionida</taxon>
        <taxon>Unionoidea</taxon>
        <taxon>Unionidae</taxon>
        <taxon>Unioninae</taxon>
        <taxon>Sinanodonta</taxon>
    </lineage>
</organism>
<gene>
    <name evidence="6" type="ORF">ACJMK2_041458</name>
</gene>
<dbReference type="GO" id="GO:0008270">
    <property type="term" value="F:zinc ion binding"/>
    <property type="evidence" value="ECO:0007669"/>
    <property type="project" value="UniProtKB-KW"/>
</dbReference>
<evidence type="ECO:0000313" key="6">
    <source>
        <dbReference type="EMBL" id="KAL3868680.1"/>
    </source>
</evidence>
<dbReference type="Proteomes" id="UP001634394">
    <property type="component" value="Unassembled WGS sequence"/>
</dbReference>
<reference evidence="6 7" key="1">
    <citation type="submission" date="2024-11" db="EMBL/GenBank/DDBJ databases">
        <title>Chromosome-level genome assembly of the freshwater bivalve Anodonta woodiana.</title>
        <authorList>
            <person name="Chen X."/>
        </authorList>
    </citation>
    <scope>NUCLEOTIDE SEQUENCE [LARGE SCALE GENOMIC DNA]</scope>
    <source>
        <strain evidence="6">MN2024</strain>
        <tissue evidence="6">Gills</tissue>
    </source>
</reference>
<proteinExistence type="predicted"/>
<feature type="compositionally biased region" description="Low complexity" evidence="4">
    <location>
        <begin position="140"/>
        <end position="157"/>
    </location>
</feature>
<keyword evidence="3" id="KW-0862">Zinc</keyword>
<dbReference type="InterPro" id="IPR019787">
    <property type="entry name" value="Znf_PHD-finger"/>
</dbReference>
<dbReference type="SUPFAM" id="SSF57903">
    <property type="entry name" value="FYVE/PHD zinc finger"/>
    <property type="match status" value="1"/>
</dbReference>
<feature type="compositionally biased region" description="Basic and acidic residues" evidence="4">
    <location>
        <begin position="122"/>
        <end position="139"/>
    </location>
</feature>
<feature type="region of interest" description="Disordered" evidence="4">
    <location>
        <begin position="122"/>
        <end position="169"/>
    </location>
</feature>
<keyword evidence="7" id="KW-1185">Reference proteome</keyword>
<dbReference type="InterPro" id="IPR013083">
    <property type="entry name" value="Znf_RING/FYVE/PHD"/>
</dbReference>
<keyword evidence="1" id="KW-0479">Metal-binding</keyword>
<name>A0ABD3W580_SINWO</name>
<evidence type="ECO:0000256" key="4">
    <source>
        <dbReference type="SAM" id="MobiDB-lite"/>
    </source>
</evidence>